<feature type="signal peptide" evidence="1">
    <location>
        <begin position="1"/>
        <end position="26"/>
    </location>
</feature>
<dbReference type="InterPro" id="IPR008972">
    <property type="entry name" value="Cupredoxin"/>
</dbReference>
<proteinExistence type="predicted"/>
<comment type="caution">
    <text evidence="2">The sequence shown here is derived from an EMBL/GenBank/DDBJ whole genome shotgun (WGS) entry which is preliminary data.</text>
</comment>
<gene>
    <name evidence="2" type="ORF">tloyanaT_00500</name>
</gene>
<feature type="chain" id="PRO_5045080349" description="Methylamine utilization protein" evidence="1">
    <location>
        <begin position="27"/>
        <end position="224"/>
    </location>
</feature>
<evidence type="ECO:0000256" key="1">
    <source>
        <dbReference type="SAM" id="SignalP"/>
    </source>
</evidence>
<dbReference type="RefSeq" id="WP_284295329.1">
    <property type="nucleotide sequence ID" value="NZ_BSSV01000001.1"/>
</dbReference>
<reference evidence="2 3" key="1">
    <citation type="submission" date="2023-03" db="EMBL/GenBank/DDBJ databases">
        <title>Thalassotalea loyana LMG 22536T draft genome sequence.</title>
        <authorList>
            <person name="Sawabe T."/>
        </authorList>
    </citation>
    <scope>NUCLEOTIDE SEQUENCE [LARGE SCALE GENOMIC DNA]</scope>
    <source>
        <strain evidence="2 3">LMG 22536</strain>
    </source>
</reference>
<accession>A0ABQ6H6N3</accession>
<protein>
    <recommendedName>
        <fullName evidence="4">Methylamine utilization protein</fullName>
    </recommendedName>
</protein>
<dbReference type="Gene3D" id="2.60.40.420">
    <property type="entry name" value="Cupredoxins - blue copper proteins"/>
    <property type="match status" value="1"/>
</dbReference>
<evidence type="ECO:0000313" key="2">
    <source>
        <dbReference type="EMBL" id="GLX83798.1"/>
    </source>
</evidence>
<evidence type="ECO:0000313" key="3">
    <source>
        <dbReference type="Proteomes" id="UP001157134"/>
    </source>
</evidence>
<dbReference type="EMBL" id="BSSV01000001">
    <property type="protein sequence ID" value="GLX83798.1"/>
    <property type="molecule type" value="Genomic_DNA"/>
</dbReference>
<dbReference type="SUPFAM" id="SSF49503">
    <property type="entry name" value="Cupredoxins"/>
    <property type="match status" value="1"/>
</dbReference>
<evidence type="ECO:0008006" key="4">
    <source>
        <dbReference type="Google" id="ProtNLM"/>
    </source>
</evidence>
<keyword evidence="1" id="KW-0732">Signal</keyword>
<organism evidence="2 3">
    <name type="scientific">Thalassotalea loyana</name>
    <dbReference type="NCBI Taxonomy" id="280483"/>
    <lineage>
        <taxon>Bacteria</taxon>
        <taxon>Pseudomonadati</taxon>
        <taxon>Pseudomonadota</taxon>
        <taxon>Gammaproteobacteria</taxon>
        <taxon>Alteromonadales</taxon>
        <taxon>Colwelliaceae</taxon>
        <taxon>Thalassotalea</taxon>
    </lineage>
</organism>
<name>A0ABQ6H6N3_9GAMM</name>
<dbReference type="Proteomes" id="UP001157134">
    <property type="component" value="Unassembled WGS sequence"/>
</dbReference>
<keyword evidence="3" id="KW-1185">Reference proteome</keyword>
<sequence>MSVKTKLIGQLAGSVATLVFCLTATANEFTVTVVDSDQQPVSDIVVYLTPSSGVEELAPNTEPLIIDQKDKKFSPYITVLQKGQALNFVNKDDITHHIYSVSGENRFEFKIKEGETKTTHELMSTEEVAMGCNIHDWMSGYALVVETPVFGKTDEQGKLTVTLPVKDSYHVTVWHPQLDVEANRVSTLLELTADNMSHVIKLPKKLLPIPEQVGQDEFDFLEGY</sequence>